<dbReference type="VEuPathDB" id="MicrosporidiaDB:NBO_384g0003"/>
<dbReference type="AlphaFoldDB" id="R0MIP8"/>
<keyword evidence="1" id="KW-0175">Coiled coil</keyword>
<dbReference type="OrthoDB" id="2192791at2759"/>
<reference evidence="3 4" key="1">
    <citation type="journal article" date="2013" name="BMC Genomics">
        <title>Comparative genomics of parasitic silkworm microsporidia reveal an association between genome expansion and host adaptation.</title>
        <authorList>
            <person name="Pan G."/>
            <person name="Xu J."/>
            <person name="Li T."/>
            <person name="Xia Q."/>
            <person name="Liu S.L."/>
            <person name="Zhang G."/>
            <person name="Li S."/>
            <person name="Li C."/>
            <person name="Liu H."/>
            <person name="Yang L."/>
            <person name="Liu T."/>
            <person name="Zhang X."/>
            <person name="Wu Z."/>
            <person name="Fan W."/>
            <person name="Dang X."/>
            <person name="Xiang H."/>
            <person name="Tao M."/>
            <person name="Li Y."/>
            <person name="Hu J."/>
            <person name="Li Z."/>
            <person name="Lin L."/>
            <person name="Luo J."/>
            <person name="Geng L."/>
            <person name="Wang L."/>
            <person name="Long M."/>
            <person name="Wan Y."/>
            <person name="He N."/>
            <person name="Zhang Z."/>
            <person name="Lu C."/>
            <person name="Keeling P.J."/>
            <person name="Wang J."/>
            <person name="Xiang Z."/>
            <person name="Zhou Z."/>
        </authorList>
    </citation>
    <scope>NUCLEOTIDE SEQUENCE [LARGE SCALE GENOMIC DNA]</scope>
    <source>
        <strain evidence="4">CQ1 / CVCC 102059</strain>
    </source>
</reference>
<proteinExistence type="predicted"/>
<feature type="coiled-coil region" evidence="1">
    <location>
        <begin position="12"/>
        <end position="39"/>
    </location>
</feature>
<feature type="compositionally biased region" description="Basic and acidic residues" evidence="2">
    <location>
        <begin position="171"/>
        <end position="190"/>
    </location>
</feature>
<feature type="compositionally biased region" description="Basic and acidic residues" evidence="2">
    <location>
        <begin position="213"/>
        <end position="224"/>
    </location>
</feature>
<feature type="compositionally biased region" description="Basic and acidic residues" evidence="2">
    <location>
        <begin position="126"/>
        <end position="135"/>
    </location>
</feature>
<feature type="compositionally biased region" description="Basic and acidic residues" evidence="2">
    <location>
        <begin position="148"/>
        <end position="159"/>
    </location>
</feature>
<feature type="compositionally biased region" description="Polar residues" evidence="2">
    <location>
        <begin position="193"/>
        <end position="209"/>
    </location>
</feature>
<evidence type="ECO:0000256" key="1">
    <source>
        <dbReference type="SAM" id="Coils"/>
    </source>
</evidence>
<protein>
    <submittedName>
        <fullName evidence="3">Uncharacterized protein</fullName>
    </submittedName>
</protein>
<dbReference type="EMBL" id="KB909292">
    <property type="protein sequence ID" value="EOB12673.1"/>
    <property type="molecule type" value="Genomic_DNA"/>
</dbReference>
<keyword evidence="4" id="KW-1185">Reference proteome</keyword>
<feature type="compositionally biased region" description="Polar residues" evidence="2">
    <location>
        <begin position="160"/>
        <end position="170"/>
    </location>
</feature>
<accession>R0MIP8</accession>
<feature type="compositionally biased region" description="Basic residues" evidence="2">
    <location>
        <begin position="136"/>
        <end position="147"/>
    </location>
</feature>
<dbReference type="Proteomes" id="UP000016927">
    <property type="component" value="Unassembled WGS sequence"/>
</dbReference>
<evidence type="ECO:0000313" key="4">
    <source>
        <dbReference type="Proteomes" id="UP000016927"/>
    </source>
</evidence>
<evidence type="ECO:0000313" key="3">
    <source>
        <dbReference type="EMBL" id="EOB12673.1"/>
    </source>
</evidence>
<evidence type="ECO:0000256" key="2">
    <source>
        <dbReference type="SAM" id="MobiDB-lite"/>
    </source>
</evidence>
<dbReference type="HOGENOM" id="CLU_1111673_0_0_1"/>
<sequence>MHFKVKFIYFYAKSMDRKNRELAKRNTELLEEISRLTDIHSEMLKESIKERYYRTRKYNKLIDQVDNQIRSINEVLEDSLLLRRSLIGILEISEQKKNNEDTLNESDTSVFKQTMRILDTIGKYEEGEKKGDKGQKKVSLRSDRKRVKVETKNKEKQSQDKQVQNTNQDKYGQHGHDTTQDKHVQHKQDQDLVQITDTQNVPQSIPIQKSQKKANDEILKEKNLNKPQPKKKRRSVSRR</sequence>
<feature type="compositionally biased region" description="Basic residues" evidence="2">
    <location>
        <begin position="228"/>
        <end position="239"/>
    </location>
</feature>
<name>R0MIP8_NOSB1</name>
<organism evidence="3 4">
    <name type="scientific">Nosema bombycis (strain CQ1 / CVCC 102059)</name>
    <name type="common">Microsporidian parasite</name>
    <name type="synonym">Pebrine of silkworm</name>
    <dbReference type="NCBI Taxonomy" id="578461"/>
    <lineage>
        <taxon>Eukaryota</taxon>
        <taxon>Fungi</taxon>
        <taxon>Fungi incertae sedis</taxon>
        <taxon>Microsporidia</taxon>
        <taxon>Nosematidae</taxon>
        <taxon>Nosema</taxon>
    </lineage>
</organism>
<gene>
    <name evidence="3" type="ORF">NBO_384g0003</name>
</gene>
<feature type="region of interest" description="Disordered" evidence="2">
    <location>
        <begin position="126"/>
        <end position="239"/>
    </location>
</feature>